<evidence type="ECO:0000313" key="2">
    <source>
        <dbReference type="Proteomes" id="UP001596201"/>
    </source>
</evidence>
<dbReference type="RefSeq" id="WP_227229990.1">
    <property type="nucleotide sequence ID" value="NZ_JAJCVJ010000002.1"/>
</dbReference>
<gene>
    <name evidence="1" type="ORF">ACFPJ5_12445</name>
</gene>
<proteinExistence type="predicted"/>
<protein>
    <submittedName>
        <fullName evidence="1">Uncharacterized protein</fullName>
    </submittedName>
</protein>
<dbReference type="Proteomes" id="UP001596201">
    <property type="component" value="Unassembled WGS sequence"/>
</dbReference>
<organism evidence="1 2">
    <name type="scientific">Salinirubrum litoreum</name>
    <dbReference type="NCBI Taxonomy" id="1126234"/>
    <lineage>
        <taxon>Archaea</taxon>
        <taxon>Methanobacteriati</taxon>
        <taxon>Methanobacteriota</taxon>
        <taxon>Stenosarchaea group</taxon>
        <taxon>Halobacteria</taxon>
        <taxon>Halobacteriales</taxon>
        <taxon>Haloferacaceae</taxon>
        <taxon>Salinirubrum</taxon>
    </lineage>
</organism>
<dbReference type="EMBL" id="JBHSKX010000002">
    <property type="protein sequence ID" value="MFC5367744.1"/>
    <property type="molecule type" value="Genomic_DNA"/>
</dbReference>
<keyword evidence="2" id="KW-1185">Reference proteome</keyword>
<dbReference type="InterPro" id="IPR055538">
    <property type="entry name" value="DUF7114"/>
</dbReference>
<comment type="caution">
    <text evidence="1">The sequence shown here is derived from an EMBL/GenBank/DDBJ whole genome shotgun (WGS) entry which is preliminary data.</text>
</comment>
<name>A0ABD5RCJ4_9EURY</name>
<dbReference type="Pfam" id="PF23426">
    <property type="entry name" value="DUF7114"/>
    <property type="match status" value="1"/>
</dbReference>
<sequence>MDEAVLVRDTARETVADIEPAELGDALTGLLSEASVAPGALTLLTARALDPGVDLPGIAERAVGVQLIYDGLRITRLLAHTEPWTADDAEAADIAADLDVLSAVVLVSRGFYLLARTETAGRAVAVVQQFGRDQTLRQRPDADVDLLDRNLEEAVFELAVATGATAVGGRVDDDLLGFGRGLADGVDTDELPPAESLFSAATVAEVARVAGVGEDRVPPVADDG</sequence>
<evidence type="ECO:0000313" key="1">
    <source>
        <dbReference type="EMBL" id="MFC5367744.1"/>
    </source>
</evidence>
<accession>A0ABD5RCJ4</accession>
<dbReference type="AlphaFoldDB" id="A0ABD5RCJ4"/>
<reference evidence="1 2" key="1">
    <citation type="journal article" date="2019" name="Int. J. Syst. Evol. Microbiol.">
        <title>The Global Catalogue of Microorganisms (GCM) 10K type strain sequencing project: providing services to taxonomists for standard genome sequencing and annotation.</title>
        <authorList>
            <consortium name="The Broad Institute Genomics Platform"/>
            <consortium name="The Broad Institute Genome Sequencing Center for Infectious Disease"/>
            <person name="Wu L."/>
            <person name="Ma J."/>
        </authorList>
    </citation>
    <scope>NUCLEOTIDE SEQUENCE [LARGE SCALE GENOMIC DNA]</scope>
    <source>
        <strain evidence="1 2">CGMCC 1.12237</strain>
    </source>
</reference>